<comment type="caution">
    <text evidence="1">The sequence shown here is derived from an EMBL/GenBank/DDBJ whole genome shotgun (WGS) entry which is preliminary data.</text>
</comment>
<dbReference type="AlphaFoldDB" id="A0A1V9FD41"/>
<organism evidence="1 2">
    <name type="scientific">Niastella populi</name>
    <dbReference type="NCBI Taxonomy" id="550983"/>
    <lineage>
        <taxon>Bacteria</taxon>
        <taxon>Pseudomonadati</taxon>
        <taxon>Bacteroidota</taxon>
        <taxon>Chitinophagia</taxon>
        <taxon>Chitinophagales</taxon>
        <taxon>Chitinophagaceae</taxon>
        <taxon>Niastella</taxon>
    </lineage>
</organism>
<dbReference type="Proteomes" id="UP000192276">
    <property type="component" value="Unassembled WGS sequence"/>
</dbReference>
<protein>
    <submittedName>
        <fullName evidence="1">Uncharacterized protein</fullName>
    </submittedName>
</protein>
<reference evidence="2" key="1">
    <citation type="submission" date="2016-04" db="EMBL/GenBank/DDBJ databases">
        <authorList>
            <person name="Chen L."/>
            <person name="Zhuang W."/>
            <person name="Wang G."/>
        </authorList>
    </citation>
    <scope>NUCLEOTIDE SEQUENCE [LARGE SCALE GENOMIC DNA]</scope>
    <source>
        <strain evidence="2">208</strain>
    </source>
</reference>
<dbReference type="EMBL" id="LWBP01000200">
    <property type="protein sequence ID" value="OQP56298.1"/>
    <property type="molecule type" value="Genomic_DNA"/>
</dbReference>
<accession>A0A1V9FD41</accession>
<dbReference type="STRING" id="550983.A4R26_25720"/>
<evidence type="ECO:0000313" key="1">
    <source>
        <dbReference type="EMBL" id="OQP56298.1"/>
    </source>
</evidence>
<keyword evidence="2" id="KW-1185">Reference proteome</keyword>
<name>A0A1V9FD41_9BACT</name>
<proteinExistence type="predicted"/>
<dbReference type="RefSeq" id="WP_081168917.1">
    <property type="nucleotide sequence ID" value="NZ_LWBP01000200.1"/>
</dbReference>
<sequence>MTGLLILIMAFSSPFIPPDEIYVGKSFPWEIYYDLHKERITIEIYGIKYGKHDNLKSTSSTKDIIAKSDIGKLYRKGDDLYYANEELKVNVKLEKKKYSQKIDNRRYKIFEIDAFNRISILKDSLEVKDYKFEWNVKNDYLYFRDNHLSDDYKPEYIRKFYGQK</sequence>
<evidence type="ECO:0000313" key="2">
    <source>
        <dbReference type="Proteomes" id="UP000192276"/>
    </source>
</evidence>
<dbReference type="OrthoDB" id="1494266at2"/>
<gene>
    <name evidence="1" type="ORF">A4R26_25720</name>
</gene>